<protein>
    <submittedName>
        <fullName evidence="1">Uncharacterized protein</fullName>
    </submittedName>
</protein>
<proteinExistence type="predicted"/>
<keyword evidence="2" id="KW-1185">Reference proteome</keyword>
<accession>A0ABX9C457</accession>
<dbReference type="RefSeq" id="WP_112068366.1">
    <property type="nucleotide sequence ID" value="NZ_JUGD01000011.1"/>
</dbReference>
<comment type="caution">
    <text evidence="1">The sequence shown here is derived from an EMBL/GenBank/DDBJ whole genome shotgun (WGS) entry which is preliminary data.</text>
</comment>
<dbReference type="EMBL" id="JUGD01000011">
    <property type="protein sequence ID" value="RAM64945.1"/>
    <property type="molecule type" value="Genomic_DNA"/>
</dbReference>
<organism evidence="1 2">
    <name type="scientific">Herbaspirillum rubrisubalbicans</name>
    <dbReference type="NCBI Taxonomy" id="80842"/>
    <lineage>
        <taxon>Bacteria</taxon>
        <taxon>Pseudomonadati</taxon>
        <taxon>Pseudomonadota</taxon>
        <taxon>Betaproteobacteria</taxon>
        <taxon>Burkholderiales</taxon>
        <taxon>Oxalobacteraceae</taxon>
        <taxon>Herbaspirillum</taxon>
    </lineage>
</organism>
<reference evidence="1 2" key="1">
    <citation type="submission" date="2014-12" db="EMBL/GenBank/DDBJ databases">
        <title>Complete genome sequence of Herbaspirillum rubrisubalbicans Os38.</title>
        <authorList>
            <person name="Chen M."/>
            <person name="An Q."/>
        </authorList>
    </citation>
    <scope>NUCLEOTIDE SEQUENCE [LARGE SCALE GENOMIC DNA]</scope>
    <source>
        <strain evidence="1 2">Os38</strain>
    </source>
</reference>
<name>A0ABX9C457_9BURK</name>
<gene>
    <name evidence="1" type="ORF">RB24_09930</name>
</gene>
<evidence type="ECO:0000313" key="2">
    <source>
        <dbReference type="Proteomes" id="UP000248631"/>
    </source>
</evidence>
<dbReference type="Proteomes" id="UP000248631">
    <property type="component" value="Unassembled WGS sequence"/>
</dbReference>
<evidence type="ECO:0000313" key="1">
    <source>
        <dbReference type="EMBL" id="RAM64945.1"/>
    </source>
</evidence>
<sequence>MKKQDYSSTTEYQEGYTKGEATAGTWRIAKRTSLWKRGTRTEFRNDAIRRDLRFRGIPEKSTEGQAFSQGFIAAYTRAFARTCGH</sequence>